<comment type="caution">
    <text evidence="7">The sequence shown here is derived from an EMBL/GenBank/DDBJ whole genome shotgun (WGS) entry which is preliminary data.</text>
</comment>
<dbReference type="GO" id="GO:0051726">
    <property type="term" value="P:regulation of cell cycle"/>
    <property type="evidence" value="ECO:0007669"/>
    <property type="project" value="InterPro"/>
</dbReference>
<reference evidence="7 8" key="1">
    <citation type="submission" date="2024-02" db="EMBL/GenBank/DDBJ databases">
        <title>de novo genome assembly of Solanum bulbocastanum strain 11H21.</title>
        <authorList>
            <person name="Hosaka A.J."/>
        </authorList>
    </citation>
    <scope>NUCLEOTIDE SEQUENCE [LARGE SCALE GENOMIC DNA]</scope>
    <source>
        <tissue evidence="7">Young leaves</tissue>
    </source>
</reference>
<dbReference type="Proteomes" id="UP001371456">
    <property type="component" value="Unassembled WGS sequence"/>
</dbReference>
<protein>
    <recommendedName>
        <fullName evidence="6">Cyclin-dependent kinase inhibitor domain-containing protein</fullName>
    </recommendedName>
</protein>
<organism evidence="7 8">
    <name type="scientific">Solanum bulbocastanum</name>
    <name type="common">Wild potato</name>
    <dbReference type="NCBI Taxonomy" id="147425"/>
    <lineage>
        <taxon>Eukaryota</taxon>
        <taxon>Viridiplantae</taxon>
        <taxon>Streptophyta</taxon>
        <taxon>Embryophyta</taxon>
        <taxon>Tracheophyta</taxon>
        <taxon>Spermatophyta</taxon>
        <taxon>Magnoliopsida</taxon>
        <taxon>eudicotyledons</taxon>
        <taxon>Gunneridae</taxon>
        <taxon>Pentapetalae</taxon>
        <taxon>asterids</taxon>
        <taxon>lamiids</taxon>
        <taxon>Solanales</taxon>
        <taxon>Solanaceae</taxon>
        <taxon>Solanoideae</taxon>
        <taxon>Solaneae</taxon>
        <taxon>Solanum</taxon>
    </lineage>
</organism>
<proteinExistence type="inferred from homology"/>
<evidence type="ECO:0000313" key="7">
    <source>
        <dbReference type="EMBL" id="KAK6793591.1"/>
    </source>
</evidence>
<feature type="domain" description="Cyclin-dependent kinase inhibitor" evidence="6">
    <location>
        <begin position="123"/>
        <end position="167"/>
    </location>
</feature>
<dbReference type="Pfam" id="PF02234">
    <property type="entry name" value="CDI"/>
    <property type="match status" value="1"/>
</dbReference>
<dbReference type="GO" id="GO:0005654">
    <property type="term" value="C:nucleoplasm"/>
    <property type="evidence" value="ECO:0007669"/>
    <property type="project" value="UniProtKB-SubCell"/>
</dbReference>
<keyword evidence="4" id="KW-0131">Cell cycle</keyword>
<comment type="subcellular location">
    <subcellularLocation>
        <location evidence="1">Nucleus</location>
        <location evidence="1">Nucleoplasm</location>
    </subcellularLocation>
</comment>
<feature type="region of interest" description="Disordered" evidence="5">
    <location>
        <begin position="58"/>
        <end position="98"/>
    </location>
</feature>
<accession>A0AAN8TY06</accession>
<evidence type="ECO:0000256" key="3">
    <source>
        <dbReference type="ARBA" id="ARBA00023013"/>
    </source>
</evidence>
<dbReference type="InterPro" id="IPR044898">
    <property type="entry name" value="CDI_dom_sf"/>
</dbReference>
<name>A0AAN8TY06_SOLBU</name>
<dbReference type="EMBL" id="JBANQN010000003">
    <property type="protein sequence ID" value="KAK6793591.1"/>
    <property type="molecule type" value="Genomic_DNA"/>
</dbReference>
<evidence type="ECO:0000256" key="2">
    <source>
        <dbReference type="ARBA" id="ARBA00010274"/>
    </source>
</evidence>
<evidence type="ECO:0000259" key="6">
    <source>
        <dbReference type="Pfam" id="PF02234"/>
    </source>
</evidence>
<comment type="similarity">
    <text evidence="2">Belongs to the CDI family. ICK/KRP subfamily.</text>
</comment>
<gene>
    <name evidence="7" type="ORF">RDI58_007044</name>
</gene>
<dbReference type="GO" id="GO:0004861">
    <property type="term" value="F:cyclin-dependent protein serine/threonine kinase inhibitor activity"/>
    <property type="evidence" value="ECO:0007669"/>
    <property type="project" value="InterPro"/>
</dbReference>
<evidence type="ECO:0000256" key="5">
    <source>
        <dbReference type="SAM" id="MobiDB-lite"/>
    </source>
</evidence>
<feature type="compositionally biased region" description="Basic and acidic residues" evidence="5">
    <location>
        <begin position="73"/>
        <end position="92"/>
    </location>
</feature>
<dbReference type="InterPro" id="IPR044275">
    <property type="entry name" value="KRP"/>
</dbReference>
<dbReference type="InterPro" id="IPR003175">
    <property type="entry name" value="CDI_dom"/>
</dbReference>
<dbReference type="Gene3D" id="4.10.365.10">
    <property type="entry name" value="p27"/>
    <property type="match status" value="1"/>
</dbReference>
<evidence type="ECO:0000313" key="8">
    <source>
        <dbReference type="Proteomes" id="UP001371456"/>
    </source>
</evidence>
<evidence type="ECO:0000256" key="4">
    <source>
        <dbReference type="ARBA" id="ARBA00023306"/>
    </source>
</evidence>
<keyword evidence="8" id="KW-1185">Reference proteome</keyword>
<evidence type="ECO:0000256" key="1">
    <source>
        <dbReference type="ARBA" id="ARBA00004642"/>
    </source>
</evidence>
<sequence>MGRNCKRIGKVIIMELSDASTTKTKTKKRKILRLNGVVHTTPGNSNCEPAGSSMSCCSTNSKSLDLDANGGEIADKEKKSTEEESESEKMPPLEEFGELELNEMPPLEVESNDEMPPPPPEIIPTTQEIEEFFTRCELRTCKRLREKYNFDFEKEEPLEGRFAWVKI</sequence>
<dbReference type="PANTHER" id="PTHR46776">
    <property type="entry name" value="CYCLIN-DEPENDENT KINASE INHIBITOR 4-RELATED"/>
    <property type="match status" value="1"/>
</dbReference>
<dbReference type="PIRSF" id="PIRSF017811">
    <property type="entry name" value="CDK_inhib_pln"/>
    <property type="match status" value="1"/>
</dbReference>
<keyword evidence="3" id="KW-0649">Protein kinase inhibitor</keyword>
<dbReference type="AlphaFoldDB" id="A0AAN8TY06"/>